<comment type="caution">
    <text evidence="2">The sequence shown here is derived from an EMBL/GenBank/DDBJ whole genome shotgun (WGS) entry which is preliminary data.</text>
</comment>
<dbReference type="AlphaFoldDB" id="A0A9J6DXW4"/>
<dbReference type="Proteomes" id="UP000821866">
    <property type="component" value="Chromosome 4"/>
</dbReference>
<gene>
    <name evidence="2" type="ORF">HPB51_001951</name>
</gene>
<evidence type="ECO:0000313" key="2">
    <source>
        <dbReference type="EMBL" id="KAH8027055.1"/>
    </source>
</evidence>
<keyword evidence="3" id="KW-1185">Reference proteome</keyword>
<evidence type="ECO:0000256" key="1">
    <source>
        <dbReference type="SAM" id="MobiDB-lite"/>
    </source>
</evidence>
<dbReference type="EMBL" id="JABSTU010000006">
    <property type="protein sequence ID" value="KAH8027055.1"/>
    <property type="molecule type" value="Genomic_DNA"/>
</dbReference>
<feature type="compositionally biased region" description="Basic residues" evidence="1">
    <location>
        <begin position="224"/>
        <end position="243"/>
    </location>
</feature>
<proteinExistence type="predicted"/>
<feature type="compositionally biased region" description="Basic and acidic residues" evidence="1">
    <location>
        <begin position="71"/>
        <end position="88"/>
    </location>
</feature>
<name>A0A9J6DXW4_RHIMP</name>
<sequence>MQVPRMVVGWWCLQSSCVARRRRLRSASRALLRAALSSDDDLVAVPPTLWPALVEGTSIIVTSDVDAPYKPTDERQLSDDDAKERGSEKSSSCNSRRSLARCQAAAAAANNARKETREFKASVKKMKKVMEELQTAMAATQLTIKHQRGVIDQQRDAIRKLQEWGARNEANDNKTVTDADEEENRTPMNIAGNAFANTTTPKTYQFTAKAKDSHKIIYGCGGKRIARTTRRGTRKRKQKHPGR</sequence>
<reference evidence="2" key="1">
    <citation type="journal article" date="2020" name="Cell">
        <title>Large-Scale Comparative Analyses of Tick Genomes Elucidate Their Genetic Diversity and Vector Capacities.</title>
        <authorList>
            <consortium name="Tick Genome and Microbiome Consortium (TIGMIC)"/>
            <person name="Jia N."/>
            <person name="Wang J."/>
            <person name="Shi W."/>
            <person name="Du L."/>
            <person name="Sun Y."/>
            <person name="Zhan W."/>
            <person name="Jiang J.F."/>
            <person name="Wang Q."/>
            <person name="Zhang B."/>
            <person name="Ji P."/>
            <person name="Bell-Sakyi L."/>
            <person name="Cui X.M."/>
            <person name="Yuan T.T."/>
            <person name="Jiang B.G."/>
            <person name="Yang W.F."/>
            <person name="Lam T.T."/>
            <person name="Chang Q.C."/>
            <person name="Ding S.J."/>
            <person name="Wang X.J."/>
            <person name="Zhu J.G."/>
            <person name="Ruan X.D."/>
            <person name="Zhao L."/>
            <person name="Wei J.T."/>
            <person name="Ye R.Z."/>
            <person name="Que T.C."/>
            <person name="Du C.H."/>
            <person name="Zhou Y.H."/>
            <person name="Cheng J.X."/>
            <person name="Dai P.F."/>
            <person name="Guo W.B."/>
            <person name="Han X.H."/>
            <person name="Huang E.J."/>
            <person name="Li L.F."/>
            <person name="Wei W."/>
            <person name="Gao Y.C."/>
            <person name="Liu J.Z."/>
            <person name="Shao H.Z."/>
            <person name="Wang X."/>
            <person name="Wang C.C."/>
            <person name="Yang T.C."/>
            <person name="Huo Q.B."/>
            <person name="Li W."/>
            <person name="Chen H.Y."/>
            <person name="Chen S.E."/>
            <person name="Zhou L.G."/>
            <person name="Ni X.B."/>
            <person name="Tian J.H."/>
            <person name="Sheng Y."/>
            <person name="Liu T."/>
            <person name="Pan Y.S."/>
            <person name="Xia L.Y."/>
            <person name="Li J."/>
            <person name="Zhao F."/>
            <person name="Cao W.C."/>
        </authorList>
    </citation>
    <scope>NUCLEOTIDE SEQUENCE</scope>
    <source>
        <strain evidence="2">Rmic-2018</strain>
    </source>
</reference>
<reference evidence="2" key="2">
    <citation type="submission" date="2021-09" db="EMBL/GenBank/DDBJ databases">
        <authorList>
            <person name="Jia N."/>
            <person name="Wang J."/>
            <person name="Shi W."/>
            <person name="Du L."/>
            <person name="Sun Y."/>
            <person name="Zhan W."/>
            <person name="Jiang J."/>
            <person name="Wang Q."/>
            <person name="Zhang B."/>
            <person name="Ji P."/>
            <person name="Sakyi L.B."/>
            <person name="Cui X."/>
            <person name="Yuan T."/>
            <person name="Jiang B."/>
            <person name="Yang W."/>
            <person name="Lam T.T.-Y."/>
            <person name="Chang Q."/>
            <person name="Ding S."/>
            <person name="Wang X."/>
            <person name="Zhu J."/>
            <person name="Ruan X."/>
            <person name="Zhao L."/>
            <person name="Wei J."/>
            <person name="Que T."/>
            <person name="Du C."/>
            <person name="Cheng J."/>
            <person name="Dai P."/>
            <person name="Han X."/>
            <person name="Huang E."/>
            <person name="Gao Y."/>
            <person name="Liu J."/>
            <person name="Shao H."/>
            <person name="Ye R."/>
            <person name="Li L."/>
            <person name="Wei W."/>
            <person name="Wang X."/>
            <person name="Wang C."/>
            <person name="Huo Q."/>
            <person name="Li W."/>
            <person name="Guo W."/>
            <person name="Chen H."/>
            <person name="Chen S."/>
            <person name="Zhou L."/>
            <person name="Zhou L."/>
            <person name="Ni X."/>
            <person name="Tian J."/>
            <person name="Zhou Y."/>
            <person name="Sheng Y."/>
            <person name="Liu T."/>
            <person name="Pan Y."/>
            <person name="Xia L."/>
            <person name="Li J."/>
            <person name="Zhao F."/>
            <person name="Cao W."/>
        </authorList>
    </citation>
    <scope>NUCLEOTIDE SEQUENCE</scope>
    <source>
        <strain evidence="2">Rmic-2018</strain>
        <tissue evidence="2">Larvae</tissue>
    </source>
</reference>
<accession>A0A9J6DXW4</accession>
<organism evidence="2 3">
    <name type="scientific">Rhipicephalus microplus</name>
    <name type="common">Cattle tick</name>
    <name type="synonym">Boophilus microplus</name>
    <dbReference type="NCBI Taxonomy" id="6941"/>
    <lineage>
        <taxon>Eukaryota</taxon>
        <taxon>Metazoa</taxon>
        <taxon>Ecdysozoa</taxon>
        <taxon>Arthropoda</taxon>
        <taxon>Chelicerata</taxon>
        <taxon>Arachnida</taxon>
        <taxon>Acari</taxon>
        <taxon>Parasitiformes</taxon>
        <taxon>Ixodida</taxon>
        <taxon>Ixodoidea</taxon>
        <taxon>Ixodidae</taxon>
        <taxon>Rhipicephalinae</taxon>
        <taxon>Rhipicephalus</taxon>
        <taxon>Boophilus</taxon>
    </lineage>
</organism>
<feature type="region of interest" description="Disordered" evidence="1">
    <location>
        <begin position="70"/>
        <end position="96"/>
    </location>
</feature>
<protein>
    <submittedName>
        <fullName evidence="2">Uncharacterized protein</fullName>
    </submittedName>
</protein>
<evidence type="ECO:0000313" key="3">
    <source>
        <dbReference type="Proteomes" id="UP000821866"/>
    </source>
</evidence>
<feature type="region of interest" description="Disordered" evidence="1">
    <location>
        <begin position="221"/>
        <end position="243"/>
    </location>
</feature>